<comment type="caution">
    <text evidence="2">The sequence shown here is derived from an EMBL/GenBank/DDBJ whole genome shotgun (WGS) entry which is preliminary data.</text>
</comment>
<dbReference type="InterPro" id="IPR006157">
    <property type="entry name" value="FolB_dom"/>
</dbReference>
<dbReference type="EMBL" id="JAEKPD010000007">
    <property type="protein sequence ID" value="MBJ3762564.1"/>
    <property type="molecule type" value="Genomic_DNA"/>
</dbReference>
<keyword evidence="3" id="KW-1185">Reference proteome</keyword>
<dbReference type="InterPro" id="IPR043133">
    <property type="entry name" value="GTP-CH-I_C/QueF"/>
</dbReference>
<dbReference type="SUPFAM" id="SSF55620">
    <property type="entry name" value="Tetrahydrobiopterin biosynthesis enzymes-like"/>
    <property type="match status" value="1"/>
</dbReference>
<dbReference type="GO" id="GO:0004150">
    <property type="term" value="F:dihydroneopterin aldolase activity"/>
    <property type="evidence" value="ECO:0007669"/>
    <property type="project" value="InterPro"/>
</dbReference>
<dbReference type="RefSeq" id="WP_198915744.1">
    <property type="nucleotide sequence ID" value="NZ_JAEKPD010000007.1"/>
</dbReference>
<sequence>MPLRSAIELKDLQITTRIGTYGVHDVVPTAHILDLVLTIDPALVLIGTDGMDRVFDYDPLIKDIDGLARDGHYETQERLITRIVEACASYAQIEAVELMLCKTPVLGKTGRLGVRIAVDADALDKMRPRPASALDGTGW</sequence>
<dbReference type="AlphaFoldDB" id="A0A934I8S9"/>
<dbReference type="Gene3D" id="3.30.1130.10">
    <property type="match status" value="1"/>
</dbReference>
<evidence type="ECO:0000313" key="2">
    <source>
        <dbReference type="EMBL" id="MBJ3762564.1"/>
    </source>
</evidence>
<accession>A0A934I8S9</accession>
<reference evidence="2" key="1">
    <citation type="submission" date="2020-12" db="EMBL/GenBank/DDBJ databases">
        <title>Bacterial taxonomy.</title>
        <authorList>
            <person name="Pan X."/>
        </authorList>
    </citation>
    <scope>NUCLEOTIDE SEQUENCE</scope>
    <source>
        <strain evidence="2">KCTC 52957</strain>
    </source>
</reference>
<dbReference type="SMART" id="SM00905">
    <property type="entry name" value="FolB"/>
    <property type="match status" value="1"/>
</dbReference>
<dbReference type="Proteomes" id="UP000642488">
    <property type="component" value="Unassembled WGS sequence"/>
</dbReference>
<name>A0A934I8S9_9RHOB</name>
<proteinExistence type="predicted"/>
<evidence type="ECO:0000259" key="1">
    <source>
        <dbReference type="SMART" id="SM00905"/>
    </source>
</evidence>
<organism evidence="2 3">
    <name type="scientific">Palleronia pontilimi</name>
    <dbReference type="NCBI Taxonomy" id="1964209"/>
    <lineage>
        <taxon>Bacteria</taxon>
        <taxon>Pseudomonadati</taxon>
        <taxon>Pseudomonadota</taxon>
        <taxon>Alphaproteobacteria</taxon>
        <taxon>Rhodobacterales</taxon>
        <taxon>Roseobacteraceae</taxon>
        <taxon>Palleronia</taxon>
    </lineage>
</organism>
<feature type="domain" description="Dihydroneopterin aldolase/epimerase" evidence="1">
    <location>
        <begin position="7"/>
        <end position="118"/>
    </location>
</feature>
<evidence type="ECO:0000313" key="3">
    <source>
        <dbReference type="Proteomes" id="UP000642488"/>
    </source>
</evidence>
<protein>
    <submittedName>
        <fullName evidence="2">Dihydroneopterin aldolase</fullName>
    </submittedName>
</protein>
<dbReference type="GO" id="GO:0006760">
    <property type="term" value="P:folic acid-containing compound metabolic process"/>
    <property type="evidence" value="ECO:0007669"/>
    <property type="project" value="InterPro"/>
</dbReference>
<dbReference type="Pfam" id="PF02152">
    <property type="entry name" value="FolB"/>
    <property type="match status" value="1"/>
</dbReference>
<gene>
    <name evidence="2" type="ORF">ILP92_07390</name>
</gene>